<dbReference type="InterPro" id="IPR016195">
    <property type="entry name" value="Pol/histidinol_Pase-like"/>
</dbReference>
<dbReference type="EMBL" id="UINC01194989">
    <property type="protein sequence ID" value="SVE11355.1"/>
    <property type="molecule type" value="Genomic_DNA"/>
</dbReference>
<dbReference type="Gene3D" id="3.20.20.140">
    <property type="entry name" value="Metal-dependent hydrolases"/>
    <property type="match status" value="1"/>
</dbReference>
<feature type="non-terminal residue" evidence="1">
    <location>
        <position position="1"/>
    </location>
</feature>
<dbReference type="Pfam" id="PF13263">
    <property type="entry name" value="PHP_C"/>
    <property type="match status" value="1"/>
</dbReference>
<dbReference type="SUPFAM" id="SSF89550">
    <property type="entry name" value="PHP domain-like"/>
    <property type="match status" value="1"/>
</dbReference>
<sequence length="146" mass="16677">VYGLKHYIFGMHRAAFVQRHVEQEGGAMVVAHPYRRTYRKQADTDQAAYYEMLERASRNTIFDIIDGVEVLNSRGSEEENAFSFEMAKWFDLPGTGASDAHRLEDLGTFATEFERDITGLDDMIEELKSGRFSPIVLSNRTSAHKH</sequence>
<proteinExistence type="predicted"/>
<accession>A0A383AW02</accession>
<organism evidence="1">
    <name type="scientific">marine metagenome</name>
    <dbReference type="NCBI Taxonomy" id="408172"/>
    <lineage>
        <taxon>unclassified sequences</taxon>
        <taxon>metagenomes</taxon>
        <taxon>ecological metagenomes</taxon>
    </lineage>
</organism>
<protein>
    <recommendedName>
        <fullName evidence="2">PHP domain-containing protein</fullName>
    </recommendedName>
</protein>
<gene>
    <name evidence="1" type="ORF">METZ01_LOCUS464209</name>
</gene>
<name>A0A383AW02_9ZZZZ</name>
<dbReference type="AlphaFoldDB" id="A0A383AW02"/>
<evidence type="ECO:0008006" key="2">
    <source>
        <dbReference type="Google" id="ProtNLM"/>
    </source>
</evidence>
<evidence type="ECO:0000313" key="1">
    <source>
        <dbReference type="EMBL" id="SVE11355.1"/>
    </source>
</evidence>
<reference evidence="1" key="1">
    <citation type="submission" date="2018-05" db="EMBL/GenBank/DDBJ databases">
        <authorList>
            <person name="Lanie J.A."/>
            <person name="Ng W.-L."/>
            <person name="Kazmierczak K.M."/>
            <person name="Andrzejewski T.M."/>
            <person name="Davidsen T.M."/>
            <person name="Wayne K.J."/>
            <person name="Tettelin H."/>
            <person name="Glass J.I."/>
            <person name="Rusch D."/>
            <person name="Podicherti R."/>
            <person name="Tsui H.-C.T."/>
            <person name="Winkler M.E."/>
        </authorList>
    </citation>
    <scope>NUCLEOTIDE SEQUENCE</scope>
</reference>